<dbReference type="InterPro" id="IPR029063">
    <property type="entry name" value="SAM-dependent_MTases_sf"/>
</dbReference>
<evidence type="ECO:0000256" key="1">
    <source>
        <dbReference type="SAM" id="MobiDB-lite"/>
    </source>
</evidence>
<reference evidence="3 4" key="1">
    <citation type="journal article" date="2019" name="Int. J. Syst. Evol. Microbiol.">
        <title>The Global Catalogue of Microorganisms (GCM) 10K type strain sequencing project: providing services to taxonomists for standard genome sequencing and annotation.</title>
        <authorList>
            <consortium name="The Broad Institute Genomics Platform"/>
            <consortium name="The Broad Institute Genome Sequencing Center for Infectious Disease"/>
            <person name="Wu L."/>
            <person name="Ma J."/>
        </authorList>
    </citation>
    <scope>NUCLEOTIDE SEQUENCE [LARGE SCALE GENOMIC DNA]</scope>
    <source>
        <strain evidence="3 4">JCM 12393</strain>
    </source>
</reference>
<organism evidence="3 4">
    <name type="scientific">Kitasatospora putterlickiae</name>
    <dbReference type="NCBI Taxonomy" id="221725"/>
    <lineage>
        <taxon>Bacteria</taxon>
        <taxon>Bacillati</taxon>
        <taxon>Actinomycetota</taxon>
        <taxon>Actinomycetes</taxon>
        <taxon>Kitasatosporales</taxon>
        <taxon>Streptomycetaceae</taxon>
        <taxon>Kitasatospora</taxon>
    </lineage>
</organism>
<sequence length="69" mass="8032">MPKHHRRRPHGTRVRRRSPHRPGRPLGEALDESRPTLLKTDIEGSEYELLPGLRRLPSQMRAVAIELHL</sequence>
<dbReference type="SUPFAM" id="SSF53335">
    <property type="entry name" value="S-adenosyl-L-methionine-dependent methyltransferases"/>
    <property type="match status" value="1"/>
</dbReference>
<feature type="compositionally biased region" description="Basic residues" evidence="1">
    <location>
        <begin position="1"/>
        <end position="23"/>
    </location>
</feature>
<protein>
    <recommendedName>
        <fullName evidence="2">Methyltransferase FkbM domain-containing protein</fullName>
    </recommendedName>
</protein>
<name>A0ABN1XNT1_9ACTN</name>
<dbReference type="Gene3D" id="3.40.50.150">
    <property type="entry name" value="Vaccinia Virus protein VP39"/>
    <property type="match status" value="1"/>
</dbReference>
<comment type="caution">
    <text evidence="3">The sequence shown here is derived from an EMBL/GenBank/DDBJ whole genome shotgun (WGS) entry which is preliminary data.</text>
</comment>
<dbReference type="EMBL" id="BAAAKJ010000042">
    <property type="protein sequence ID" value="GAA1385983.1"/>
    <property type="molecule type" value="Genomic_DNA"/>
</dbReference>
<dbReference type="InterPro" id="IPR006342">
    <property type="entry name" value="FkbM_mtfrase"/>
</dbReference>
<keyword evidence="4" id="KW-1185">Reference proteome</keyword>
<evidence type="ECO:0000259" key="2">
    <source>
        <dbReference type="Pfam" id="PF05050"/>
    </source>
</evidence>
<gene>
    <name evidence="3" type="ORF">GCM10009639_09200</name>
</gene>
<feature type="domain" description="Methyltransferase FkbM" evidence="2">
    <location>
        <begin position="30"/>
        <end position="68"/>
    </location>
</feature>
<proteinExistence type="predicted"/>
<evidence type="ECO:0000313" key="4">
    <source>
        <dbReference type="Proteomes" id="UP001499863"/>
    </source>
</evidence>
<feature type="region of interest" description="Disordered" evidence="1">
    <location>
        <begin position="1"/>
        <end position="37"/>
    </location>
</feature>
<accession>A0ABN1XNT1</accession>
<dbReference type="Pfam" id="PF05050">
    <property type="entry name" value="Methyltransf_21"/>
    <property type="match status" value="1"/>
</dbReference>
<evidence type="ECO:0000313" key="3">
    <source>
        <dbReference type="EMBL" id="GAA1385983.1"/>
    </source>
</evidence>
<dbReference type="Proteomes" id="UP001499863">
    <property type="component" value="Unassembled WGS sequence"/>
</dbReference>